<accession>A0A0R2AQI6</accession>
<dbReference type="GO" id="GO:0005737">
    <property type="term" value="C:cytoplasm"/>
    <property type="evidence" value="ECO:0007669"/>
    <property type="project" value="TreeGrafter"/>
</dbReference>
<evidence type="ECO:0000256" key="3">
    <source>
        <dbReference type="ARBA" id="ARBA00022630"/>
    </source>
</evidence>
<gene>
    <name evidence="6" type="ORF">FD06_GL000138</name>
</gene>
<name>A0A0R2AQI6_9LACO</name>
<comment type="similarity">
    <text evidence="2">Belongs to the DadA oxidoreductase family.</text>
</comment>
<dbReference type="PATRIC" id="fig|1423781.4.peg.140"/>
<evidence type="ECO:0000256" key="4">
    <source>
        <dbReference type="ARBA" id="ARBA00023002"/>
    </source>
</evidence>
<evidence type="ECO:0000256" key="2">
    <source>
        <dbReference type="ARBA" id="ARBA00009410"/>
    </source>
</evidence>
<dbReference type="PANTHER" id="PTHR13847">
    <property type="entry name" value="SARCOSINE DEHYDROGENASE-RELATED"/>
    <property type="match status" value="1"/>
</dbReference>
<dbReference type="Pfam" id="PF01266">
    <property type="entry name" value="DAO"/>
    <property type="match status" value="1"/>
</dbReference>
<dbReference type="GO" id="GO:0016491">
    <property type="term" value="F:oxidoreductase activity"/>
    <property type="evidence" value="ECO:0007669"/>
    <property type="project" value="UniProtKB-KW"/>
</dbReference>
<dbReference type="AlphaFoldDB" id="A0A0R2AQI6"/>
<comment type="caution">
    <text evidence="6">The sequence shown here is derived from an EMBL/GenBank/DDBJ whole genome shotgun (WGS) entry which is preliminary data.</text>
</comment>
<dbReference type="EMBL" id="AYYQ01000031">
    <property type="protein sequence ID" value="KRM68020.1"/>
    <property type="molecule type" value="Genomic_DNA"/>
</dbReference>
<sequence length="373" mass="40994">MKKVAIIGGGIVGSTCAYYLSKVSDDVQVTMYDYGVGQATKAAAGIISPWLSKRRNKKWYNLARYGAKTLFDIAQETNMSSDIYNQSGTIVTRDNIEDVNELYDLAVSRHAEAKTMGQVIKLTDDEVKQCIPIISHALPGVFVSGGAKIDGDKYVNKLINIAKKVNLNVVSQRVSINIDGNIIDGNGNVQHYDKIIVTTGAWMKETLSNLPFEVDVRPQKGQLIELSLNTDYNQETQDMPVLMPEGERDFIPFSNGRVIIGATHENDKGFDLEPSHEIIDDLLNSAKNVVDNISEENIIKVKIGTRAYTSDFAPYFGSVPDYDNILVGGGLGSSGLTTGPIMGKILSEIALGINRDNLEELRKPINNYIKKNN</sequence>
<comment type="cofactor">
    <cofactor evidence="1">
        <name>FAD</name>
        <dbReference type="ChEBI" id="CHEBI:57692"/>
    </cofactor>
</comment>
<dbReference type="STRING" id="1423781.FD06_GL000138"/>
<dbReference type="PANTHER" id="PTHR13847:SF286">
    <property type="entry name" value="D-AMINO ACID DEHYDROGENASE"/>
    <property type="match status" value="1"/>
</dbReference>
<dbReference type="RefSeq" id="WP_056966333.1">
    <property type="nucleotide sequence ID" value="NZ_AYYQ01000031.1"/>
</dbReference>
<dbReference type="InterPro" id="IPR036188">
    <property type="entry name" value="FAD/NAD-bd_sf"/>
</dbReference>
<keyword evidence="4" id="KW-0560">Oxidoreductase</keyword>
<keyword evidence="7" id="KW-1185">Reference proteome</keyword>
<evidence type="ECO:0000313" key="7">
    <source>
        <dbReference type="Proteomes" id="UP000052012"/>
    </source>
</evidence>
<reference evidence="6 7" key="1">
    <citation type="journal article" date="2015" name="Genome Announc.">
        <title>Expanding the biotechnology potential of lactobacilli through comparative genomics of 213 strains and associated genera.</title>
        <authorList>
            <person name="Sun Z."/>
            <person name="Harris H.M."/>
            <person name="McCann A."/>
            <person name="Guo C."/>
            <person name="Argimon S."/>
            <person name="Zhang W."/>
            <person name="Yang X."/>
            <person name="Jeffery I.B."/>
            <person name="Cooney J.C."/>
            <person name="Kagawa T.F."/>
            <person name="Liu W."/>
            <person name="Song Y."/>
            <person name="Salvetti E."/>
            <person name="Wrobel A."/>
            <person name="Rasinkangas P."/>
            <person name="Parkhill J."/>
            <person name="Rea M.C."/>
            <person name="O'Sullivan O."/>
            <person name="Ritari J."/>
            <person name="Douillard F.P."/>
            <person name="Paul Ross R."/>
            <person name="Yang R."/>
            <person name="Briner A.E."/>
            <person name="Felis G.E."/>
            <person name="de Vos W.M."/>
            <person name="Barrangou R."/>
            <person name="Klaenhammer T.R."/>
            <person name="Caufield P.W."/>
            <person name="Cui Y."/>
            <person name="Zhang H."/>
            <person name="O'Toole P.W."/>
        </authorList>
    </citation>
    <scope>NUCLEOTIDE SEQUENCE [LARGE SCALE GENOMIC DNA]</scope>
    <source>
        <strain evidence="6 7">DSM 23829</strain>
    </source>
</reference>
<feature type="domain" description="FAD dependent oxidoreductase" evidence="5">
    <location>
        <begin position="3"/>
        <end position="348"/>
    </location>
</feature>
<dbReference type="SUPFAM" id="SSF54373">
    <property type="entry name" value="FAD-linked reductases, C-terminal domain"/>
    <property type="match status" value="1"/>
</dbReference>
<dbReference type="OrthoDB" id="9805337at2"/>
<organism evidence="6 7">
    <name type="scientific">Apilactobacillus ozensis DSM 23829 = JCM 17196</name>
    <dbReference type="NCBI Taxonomy" id="1423781"/>
    <lineage>
        <taxon>Bacteria</taxon>
        <taxon>Bacillati</taxon>
        <taxon>Bacillota</taxon>
        <taxon>Bacilli</taxon>
        <taxon>Lactobacillales</taxon>
        <taxon>Lactobacillaceae</taxon>
        <taxon>Apilactobacillus</taxon>
    </lineage>
</organism>
<evidence type="ECO:0000256" key="1">
    <source>
        <dbReference type="ARBA" id="ARBA00001974"/>
    </source>
</evidence>
<dbReference type="Proteomes" id="UP000052012">
    <property type="component" value="Unassembled WGS sequence"/>
</dbReference>
<evidence type="ECO:0000259" key="5">
    <source>
        <dbReference type="Pfam" id="PF01266"/>
    </source>
</evidence>
<dbReference type="Gene3D" id="3.50.50.60">
    <property type="entry name" value="FAD/NAD(P)-binding domain"/>
    <property type="match status" value="1"/>
</dbReference>
<keyword evidence="3" id="KW-0285">Flavoprotein</keyword>
<proteinExistence type="inferred from homology"/>
<evidence type="ECO:0000313" key="6">
    <source>
        <dbReference type="EMBL" id="KRM68020.1"/>
    </source>
</evidence>
<dbReference type="InterPro" id="IPR006076">
    <property type="entry name" value="FAD-dep_OxRdtase"/>
</dbReference>
<dbReference type="Gene3D" id="3.30.9.10">
    <property type="entry name" value="D-Amino Acid Oxidase, subunit A, domain 2"/>
    <property type="match status" value="1"/>
</dbReference>
<dbReference type="SUPFAM" id="SSF51971">
    <property type="entry name" value="Nucleotide-binding domain"/>
    <property type="match status" value="1"/>
</dbReference>
<protein>
    <submittedName>
        <fullName evidence="6">Glycine D-amino acid oxidase</fullName>
    </submittedName>
</protein>